<reference evidence="9 10" key="1">
    <citation type="submission" date="2021-04" db="EMBL/GenBank/DDBJ databases">
        <title>Paenibacillus sp. DLE-14 whole genome sequence.</title>
        <authorList>
            <person name="Ham Y.J."/>
        </authorList>
    </citation>
    <scope>NUCLEOTIDE SEQUENCE [LARGE SCALE GENOMIC DNA]</scope>
    <source>
        <strain evidence="9 10">DLE-14</strain>
    </source>
</reference>
<dbReference type="PANTHER" id="PTHR43744:SF9">
    <property type="entry name" value="POLYGALACTURONAN_RHAMNOGALACTURONAN TRANSPORT SYSTEM PERMEASE PROTEIN YTCP"/>
    <property type="match status" value="1"/>
</dbReference>
<dbReference type="EMBL" id="JAGKSP010000011">
    <property type="protein sequence ID" value="MBP3965556.1"/>
    <property type="molecule type" value="Genomic_DNA"/>
</dbReference>
<keyword evidence="10" id="KW-1185">Reference proteome</keyword>
<feature type="transmembrane region" description="Helical" evidence="7">
    <location>
        <begin position="144"/>
        <end position="162"/>
    </location>
</feature>
<feature type="transmembrane region" description="Helical" evidence="7">
    <location>
        <begin position="110"/>
        <end position="132"/>
    </location>
</feature>
<dbReference type="RefSeq" id="WP_210662077.1">
    <property type="nucleotide sequence ID" value="NZ_JAGKSP010000011.1"/>
</dbReference>
<evidence type="ECO:0000256" key="2">
    <source>
        <dbReference type="ARBA" id="ARBA00022448"/>
    </source>
</evidence>
<evidence type="ECO:0000256" key="6">
    <source>
        <dbReference type="ARBA" id="ARBA00023136"/>
    </source>
</evidence>
<evidence type="ECO:0000256" key="7">
    <source>
        <dbReference type="RuleBase" id="RU363032"/>
    </source>
</evidence>
<comment type="caution">
    <text evidence="9">The sequence shown here is derived from an EMBL/GenBank/DDBJ whole genome shotgun (WGS) entry which is preliminary data.</text>
</comment>
<dbReference type="Proteomes" id="UP000673394">
    <property type="component" value="Unassembled WGS sequence"/>
</dbReference>
<dbReference type="Gene3D" id="1.10.3720.10">
    <property type="entry name" value="MetI-like"/>
    <property type="match status" value="1"/>
</dbReference>
<proteinExistence type="inferred from homology"/>
<feature type="transmembrane region" description="Helical" evidence="7">
    <location>
        <begin position="12"/>
        <end position="36"/>
    </location>
</feature>
<accession>A0ABS5CI61</accession>
<dbReference type="PROSITE" id="PS50928">
    <property type="entry name" value="ABC_TM1"/>
    <property type="match status" value="1"/>
</dbReference>
<keyword evidence="3" id="KW-1003">Cell membrane</keyword>
<dbReference type="InterPro" id="IPR035906">
    <property type="entry name" value="MetI-like_sf"/>
</dbReference>
<feature type="transmembrane region" description="Helical" evidence="7">
    <location>
        <begin position="183"/>
        <end position="205"/>
    </location>
</feature>
<keyword evidence="2 7" id="KW-0813">Transport</keyword>
<dbReference type="CDD" id="cd06261">
    <property type="entry name" value="TM_PBP2"/>
    <property type="match status" value="1"/>
</dbReference>
<dbReference type="SUPFAM" id="SSF161098">
    <property type="entry name" value="MetI-like"/>
    <property type="match status" value="1"/>
</dbReference>
<evidence type="ECO:0000259" key="8">
    <source>
        <dbReference type="PROSITE" id="PS50928"/>
    </source>
</evidence>
<keyword evidence="6 7" id="KW-0472">Membrane</keyword>
<dbReference type="InterPro" id="IPR000515">
    <property type="entry name" value="MetI-like"/>
</dbReference>
<name>A0ABS5CI61_9BACL</name>
<feature type="domain" description="ABC transmembrane type-1" evidence="8">
    <location>
        <begin position="75"/>
        <end position="280"/>
    </location>
</feature>
<keyword evidence="5 7" id="KW-1133">Transmembrane helix</keyword>
<dbReference type="PANTHER" id="PTHR43744">
    <property type="entry name" value="ABC TRANSPORTER PERMEASE PROTEIN MG189-RELATED-RELATED"/>
    <property type="match status" value="1"/>
</dbReference>
<keyword evidence="4 7" id="KW-0812">Transmembrane</keyword>
<evidence type="ECO:0000256" key="4">
    <source>
        <dbReference type="ARBA" id="ARBA00022692"/>
    </source>
</evidence>
<protein>
    <submittedName>
        <fullName evidence="9">Carbohydrate ABC transporter permease</fullName>
    </submittedName>
</protein>
<evidence type="ECO:0000313" key="9">
    <source>
        <dbReference type="EMBL" id="MBP3965556.1"/>
    </source>
</evidence>
<comment type="similarity">
    <text evidence="7">Belongs to the binding-protein-dependent transport system permease family.</text>
</comment>
<evidence type="ECO:0000256" key="1">
    <source>
        <dbReference type="ARBA" id="ARBA00004651"/>
    </source>
</evidence>
<organism evidence="9 10">
    <name type="scientific">Paenibacillus lignilyticus</name>
    <dbReference type="NCBI Taxonomy" id="1172615"/>
    <lineage>
        <taxon>Bacteria</taxon>
        <taxon>Bacillati</taxon>
        <taxon>Bacillota</taxon>
        <taxon>Bacilli</taxon>
        <taxon>Bacillales</taxon>
        <taxon>Paenibacillaceae</taxon>
        <taxon>Paenibacillus</taxon>
    </lineage>
</organism>
<gene>
    <name evidence="9" type="ORF">I8J30_22845</name>
</gene>
<sequence length="295" mass="32847">MDRNQAWGALAFNTFNYTLLLLIGMATLFPFLNLIAVSLNDPLDSLKGGITLLPREWTLMNYRAILSDDALAWSAVRSVIRTLLGTVLGVTGTVMIAYTLSRKQFIFRKAFNVILVITLYVNGGLIPTYLLIKNLGLMNHFAVYIIPGLIGVFNVIIIRSYFDQLPEGLVESAHIDGATDFQTLFRIVVPISLPVISTITLFIAVGHWNSWFDNNLYASRNPDLSLLQFELQKILLQSVSQVANANEHVDGKAIQSNPDTIRAALTIVVTMPILLVYPFLQRYFVKGVTLAAIKE</sequence>
<dbReference type="Pfam" id="PF00528">
    <property type="entry name" value="BPD_transp_1"/>
    <property type="match status" value="1"/>
</dbReference>
<evidence type="ECO:0000313" key="10">
    <source>
        <dbReference type="Proteomes" id="UP000673394"/>
    </source>
</evidence>
<evidence type="ECO:0000256" key="5">
    <source>
        <dbReference type="ARBA" id="ARBA00022989"/>
    </source>
</evidence>
<feature type="transmembrane region" description="Helical" evidence="7">
    <location>
        <begin position="79"/>
        <end position="98"/>
    </location>
</feature>
<evidence type="ECO:0000256" key="3">
    <source>
        <dbReference type="ARBA" id="ARBA00022475"/>
    </source>
</evidence>
<feature type="transmembrane region" description="Helical" evidence="7">
    <location>
        <begin position="261"/>
        <end position="280"/>
    </location>
</feature>
<comment type="subcellular location">
    <subcellularLocation>
        <location evidence="1 7">Cell membrane</location>
        <topology evidence="1 7">Multi-pass membrane protein</topology>
    </subcellularLocation>
</comment>